<feature type="compositionally biased region" description="Basic and acidic residues" evidence="1">
    <location>
        <begin position="225"/>
        <end position="237"/>
    </location>
</feature>
<feature type="compositionally biased region" description="Low complexity" evidence="1">
    <location>
        <begin position="172"/>
        <end position="199"/>
    </location>
</feature>
<feature type="compositionally biased region" description="Low complexity" evidence="1">
    <location>
        <begin position="57"/>
        <end position="69"/>
    </location>
</feature>
<reference evidence="2" key="1">
    <citation type="journal article" date="2023" name="Mol. Plant Microbe Interact.">
        <title>Elucidating the Obligate Nature and Biological Capacity of an Invasive Fungal Corn Pathogen.</title>
        <authorList>
            <person name="MacCready J.S."/>
            <person name="Roggenkamp E.M."/>
            <person name="Gdanetz K."/>
            <person name="Chilvers M.I."/>
        </authorList>
    </citation>
    <scope>NUCLEOTIDE SEQUENCE</scope>
    <source>
        <strain evidence="2">PM02</strain>
    </source>
</reference>
<gene>
    <name evidence="2" type="ORF">P8C59_009000</name>
</gene>
<comment type="caution">
    <text evidence="2">The sequence shown here is derived from an EMBL/GenBank/DDBJ whole genome shotgun (WGS) entry which is preliminary data.</text>
</comment>
<feature type="compositionally biased region" description="Basic and acidic residues" evidence="1">
    <location>
        <begin position="333"/>
        <end position="345"/>
    </location>
</feature>
<evidence type="ECO:0000313" key="3">
    <source>
        <dbReference type="Proteomes" id="UP001217918"/>
    </source>
</evidence>
<feature type="compositionally biased region" description="Gly residues" evidence="1">
    <location>
        <begin position="104"/>
        <end position="113"/>
    </location>
</feature>
<feature type="compositionally biased region" description="Basic and acidic residues" evidence="1">
    <location>
        <begin position="298"/>
        <end position="313"/>
    </location>
</feature>
<dbReference type="AlphaFoldDB" id="A0AAD9IBL4"/>
<proteinExistence type="predicted"/>
<keyword evidence="3" id="KW-1185">Reference proteome</keyword>
<dbReference type="Proteomes" id="UP001217918">
    <property type="component" value="Unassembled WGS sequence"/>
</dbReference>
<organism evidence="2 3">
    <name type="scientific">Phyllachora maydis</name>
    <dbReference type="NCBI Taxonomy" id="1825666"/>
    <lineage>
        <taxon>Eukaryota</taxon>
        <taxon>Fungi</taxon>
        <taxon>Dikarya</taxon>
        <taxon>Ascomycota</taxon>
        <taxon>Pezizomycotina</taxon>
        <taxon>Sordariomycetes</taxon>
        <taxon>Sordariomycetidae</taxon>
        <taxon>Phyllachorales</taxon>
        <taxon>Phyllachoraceae</taxon>
        <taxon>Phyllachora</taxon>
    </lineage>
</organism>
<feature type="compositionally biased region" description="Basic and acidic residues" evidence="1">
    <location>
        <begin position="245"/>
        <end position="282"/>
    </location>
</feature>
<feature type="compositionally biased region" description="Basic residues" evidence="1">
    <location>
        <begin position="358"/>
        <end position="370"/>
    </location>
</feature>
<accession>A0AAD9IBL4</accession>
<feature type="region of interest" description="Disordered" evidence="1">
    <location>
        <begin position="225"/>
        <end position="460"/>
    </location>
</feature>
<dbReference type="EMBL" id="JAQQPM010000008">
    <property type="protein sequence ID" value="KAK2074826.1"/>
    <property type="molecule type" value="Genomic_DNA"/>
</dbReference>
<feature type="compositionally biased region" description="Gly residues" evidence="1">
    <location>
        <begin position="315"/>
        <end position="328"/>
    </location>
</feature>
<feature type="compositionally biased region" description="Pro residues" evidence="1">
    <location>
        <begin position="422"/>
        <end position="448"/>
    </location>
</feature>
<sequence>MDDQFNGRTDDDLFADDFEPAPESAVEVVDDVQPSAKAQSDPTGAAAPYPKPVGQQAAPASPAHTAAAAAPPPNAPSGPKGLAHSRHNKPAAGAPRPPRQHVLQGGGGGGGGPKPKNASSSPAATTSSTDAAVADKAAAPSSTAATHGKGKAKADAAGTQPETSPSRPNGLAAAPSTTMTTHTPATPAAGGSARLGSGANPRTKPTDEELAAKMARMRVLAAEQTRRFEQAQRDETAHAAAYARGMEEAQRRRRAADEERRRREAHEQESQARIDSEREKNRERKLRAFAARQAGTWDDGKEERMRAEEERGFRGANGGVRGVKGEGLAGSRFARDGPKEGEARGHHAGGSDGDGRGRGRARGGRGRGSRGGRYDDGYAEGSGHGRHQNGDGRPAPHQAGQTVPARDDFPALPQAHAKNVDTPPPPATLPEIPLSPPVGNPGPGPGPGLGPGSMPTPDHQGFVHKKAAWRMKMPDGFQTKSWSSLNQWLQQLPEPGKATGIVARHQATHAWD</sequence>
<feature type="compositionally biased region" description="Low complexity" evidence="1">
    <location>
        <begin position="114"/>
        <end position="147"/>
    </location>
</feature>
<evidence type="ECO:0000313" key="2">
    <source>
        <dbReference type="EMBL" id="KAK2074826.1"/>
    </source>
</evidence>
<name>A0AAD9IBL4_9PEZI</name>
<evidence type="ECO:0000256" key="1">
    <source>
        <dbReference type="SAM" id="MobiDB-lite"/>
    </source>
</evidence>
<protein>
    <submittedName>
        <fullName evidence="2">Uncharacterized protein</fullName>
    </submittedName>
</protein>
<feature type="region of interest" description="Disordered" evidence="1">
    <location>
        <begin position="1"/>
        <end position="212"/>
    </location>
</feature>